<protein>
    <recommendedName>
        <fullName evidence="2">PiggyBac transposable element-derived protein domain-containing protein</fullName>
    </recommendedName>
</protein>
<dbReference type="AlphaFoldDB" id="A0AAD9RGE2"/>
<comment type="caution">
    <text evidence="3">The sequence shown here is derived from an EMBL/GenBank/DDBJ whole genome shotgun (WGS) entry which is preliminary data.</text>
</comment>
<dbReference type="Proteomes" id="UP001258017">
    <property type="component" value="Unassembled WGS sequence"/>
</dbReference>
<feature type="region of interest" description="Disordered" evidence="1">
    <location>
        <begin position="248"/>
        <end position="294"/>
    </location>
</feature>
<evidence type="ECO:0000259" key="2">
    <source>
        <dbReference type="Pfam" id="PF13843"/>
    </source>
</evidence>
<evidence type="ECO:0000313" key="3">
    <source>
        <dbReference type="EMBL" id="KAK2578980.1"/>
    </source>
</evidence>
<organism evidence="3 4">
    <name type="scientific">Odynerus spinipes</name>
    <dbReference type="NCBI Taxonomy" id="1348599"/>
    <lineage>
        <taxon>Eukaryota</taxon>
        <taxon>Metazoa</taxon>
        <taxon>Ecdysozoa</taxon>
        <taxon>Arthropoda</taxon>
        <taxon>Hexapoda</taxon>
        <taxon>Insecta</taxon>
        <taxon>Pterygota</taxon>
        <taxon>Neoptera</taxon>
        <taxon>Endopterygota</taxon>
        <taxon>Hymenoptera</taxon>
        <taxon>Apocrita</taxon>
        <taxon>Aculeata</taxon>
        <taxon>Vespoidea</taxon>
        <taxon>Vespidae</taxon>
        <taxon>Eumeninae</taxon>
        <taxon>Odynerus</taxon>
    </lineage>
</organism>
<dbReference type="PANTHER" id="PTHR47272:SF1">
    <property type="entry name" value="PIGGYBAC TRANSPOSABLE ELEMENT-DERIVED PROTEIN 3-LIKE"/>
    <property type="match status" value="1"/>
</dbReference>
<feature type="compositionally biased region" description="Low complexity" evidence="1">
    <location>
        <begin position="61"/>
        <end position="74"/>
    </location>
</feature>
<feature type="region of interest" description="Disordered" evidence="1">
    <location>
        <begin position="1"/>
        <end position="74"/>
    </location>
</feature>
<accession>A0AAD9RGE2</accession>
<reference evidence="3" key="2">
    <citation type="journal article" date="2023" name="Commun. Biol.">
        <title>Intrasexual cuticular hydrocarbon dimorphism in a wasp sheds light on hydrocarbon biosynthesis genes in Hymenoptera.</title>
        <authorList>
            <person name="Moris V.C."/>
            <person name="Podsiadlowski L."/>
            <person name="Martin S."/>
            <person name="Oeyen J.P."/>
            <person name="Donath A."/>
            <person name="Petersen M."/>
            <person name="Wilbrandt J."/>
            <person name="Misof B."/>
            <person name="Liedtke D."/>
            <person name="Thamm M."/>
            <person name="Scheiner R."/>
            <person name="Schmitt T."/>
            <person name="Niehuis O."/>
        </authorList>
    </citation>
    <scope>NUCLEOTIDE SEQUENCE</scope>
    <source>
        <strain evidence="3">GBR_01_08_01A</strain>
    </source>
</reference>
<keyword evidence="4" id="KW-1185">Reference proteome</keyword>
<evidence type="ECO:0000256" key="1">
    <source>
        <dbReference type="SAM" id="MobiDB-lite"/>
    </source>
</evidence>
<feature type="compositionally biased region" description="Basic and acidic residues" evidence="1">
    <location>
        <begin position="278"/>
        <end position="294"/>
    </location>
</feature>
<feature type="domain" description="PiggyBac transposable element-derived protein" evidence="2">
    <location>
        <begin position="91"/>
        <end position="217"/>
    </location>
</feature>
<name>A0AAD9RGE2_9HYME</name>
<sequence length="294" mass="33169">KLEGGWLSEDGLDDQDSDDENRDADEVIRVLQAENDDDDDGVDETADIDPPLVEPEDQEPSHPSTSSNLQSSSSFPFDKRSLIWKKRNLVFLAKSGIHTVGTVQQNRIPNNKLPEKKNFMKKSVPRGSFEERVSVHDGIDLSCVAWKDNKIVTLLSSYSGALPVTKVNRFDRITKGKIDITCPFIVQEYNKHMGGVDLMDSFLGRNHIKMRSKKWYLQRGEPKKSLLTMGQFRNELAFVLCNRGTTKEAKRGRPSTSVLEEELQSKKRKGSPAPPPPKDIRKDGAEHWPKVVLS</sequence>
<dbReference type="Pfam" id="PF13843">
    <property type="entry name" value="DDE_Tnp_1_7"/>
    <property type="match status" value="1"/>
</dbReference>
<feature type="compositionally biased region" description="Acidic residues" evidence="1">
    <location>
        <begin position="34"/>
        <end position="47"/>
    </location>
</feature>
<gene>
    <name evidence="3" type="ORF">KPH14_012801</name>
</gene>
<dbReference type="EMBL" id="JAIFRP010000127">
    <property type="protein sequence ID" value="KAK2578980.1"/>
    <property type="molecule type" value="Genomic_DNA"/>
</dbReference>
<dbReference type="PANTHER" id="PTHR47272">
    <property type="entry name" value="DDE_TNP_1_7 DOMAIN-CONTAINING PROTEIN"/>
    <property type="match status" value="1"/>
</dbReference>
<proteinExistence type="predicted"/>
<feature type="non-terminal residue" evidence="3">
    <location>
        <position position="1"/>
    </location>
</feature>
<dbReference type="InterPro" id="IPR029526">
    <property type="entry name" value="PGBD"/>
</dbReference>
<evidence type="ECO:0000313" key="4">
    <source>
        <dbReference type="Proteomes" id="UP001258017"/>
    </source>
</evidence>
<reference evidence="3" key="1">
    <citation type="submission" date="2021-08" db="EMBL/GenBank/DDBJ databases">
        <authorList>
            <person name="Misof B."/>
            <person name="Oliver O."/>
            <person name="Podsiadlowski L."/>
            <person name="Donath A."/>
            <person name="Peters R."/>
            <person name="Mayer C."/>
            <person name="Rust J."/>
            <person name="Gunkel S."/>
            <person name="Lesny P."/>
            <person name="Martin S."/>
            <person name="Oeyen J.P."/>
            <person name="Petersen M."/>
            <person name="Panagiotis P."/>
            <person name="Wilbrandt J."/>
            <person name="Tanja T."/>
        </authorList>
    </citation>
    <scope>NUCLEOTIDE SEQUENCE</scope>
    <source>
        <strain evidence="3">GBR_01_08_01A</strain>
        <tissue evidence="3">Thorax + abdomen</tissue>
    </source>
</reference>
<feature type="compositionally biased region" description="Acidic residues" evidence="1">
    <location>
        <begin position="10"/>
        <end position="23"/>
    </location>
</feature>